<feature type="compositionally biased region" description="Polar residues" evidence="1">
    <location>
        <begin position="1"/>
        <end position="16"/>
    </location>
</feature>
<dbReference type="AlphaFoldDB" id="A0A1G1T0C4"/>
<feature type="region of interest" description="Disordered" evidence="1">
    <location>
        <begin position="1"/>
        <end position="97"/>
    </location>
</feature>
<dbReference type="OrthoDB" id="886023at2"/>
<dbReference type="RefSeq" id="WP_070728872.1">
    <property type="nucleotide sequence ID" value="NZ_MDZB01000120.1"/>
</dbReference>
<keyword evidence="3" id="KW-1185">Reference proteome</keyword>
<name>A0A1G1T0C4_9BACT</name>
<reference evidence="2 3" key="1">
    <citation type="submission" date="2016-08" db="EMBL/GenBank/DDBJ databases">
        <title>Hymenobacter coccineus sp. nov., Hymenobacter lapidarius sp. nov. and Hymenobacter glacialis sp. nov., isolated from Antarctic soil.</title>
        <authorList>
            <person name="Sedlacek I."/>
            <person name="Kralova S."/>
            <person name="Kyrova K."/>
            <person name="Maslanova I."/>
            <person name="Stankova E."/>
            <person name="Vrbovska V."/>
            <person name="Nemec M."/>
            <person name="Bartak M."/>
            <person name="Svec P."/>
            <person name="Busse H.-J."/>
            <person name="Pantucek R."/>
        </authorList>
    </citation>
    <scope>NUCLEOTIDE SEQUENCE [LARGE SCALE GENOMIC DNA]</scope>
    <source>
        <strain evidence="2 3">CCM 8643</strain>
    </source>
</reference>
<gene>
    <name evidence="2" type="ORF">BEN47_02855</name>
</gene>
<sequence>MSPQNEEQNDSTSQDPNIGDGASTAMLNAATYGQVLDNNNSSGQEKADEMDDSLRIDTQAMNAAGPEPASDENLPRELTNPSDRAFTLPEEQTPNQG</sequence>
<proteinExistence type="predicted"/>
<organism evidence="2 3">
    <name type="scientific">Hymenobacter lapidarius</name>
    <dbReference type="NCBI Taxonomy" id="1908237"/>
    <lineage>
        <taxon>Bacteria</taxon>
        <taxon>Pseudomonadati</taxon>
        <taxon>Bacteroidota</taxon>
        <taxon>Cytophagia</taxon>
        <taxon>Cytophagales</taxon>
        <taxon>Hymenobacteraceae</taxon>
        <taxon>Hymenobacter</taxon>
    </lineage>
</organism>
<evidence type="ECO:0000313" key="3">
    <source>
        <dbReference type="Proteomes" id="UP000176294"/>
    </source>
</evidence>
<protein>
    <submittedName>
        <fullName evidence="2">Uncharacterized protein</fullName>
    </submittedName>
</protein>
<dbReference type="Proteomes" id="UP000176294">
    <property type="component" value="Unassembled WGS sequence"/>
</dbReference>
<comment type="caution">
    <text evidence="2">The sequence shown here is derived from an EMBL/GenBank/DDBJ whole genome shotgun (WGS) entry which is preliminary data.</text>
</comment>
<dbReference type="EMBL" id="MDZB01000120">
    <property type="protein sequence ID" value="OGX84321.1"/>
    <property type="molecule type" value="Genomic_DNA"/>
</dbReference>
<accession>A0A1G1T0C4</accession>
<evidence type="ECO:0000256" key="1">
    <source>
        <dbReference type="SAM" id="MobiDB-lite"/>
    </source>
</evidence>
<evidence type="ECO:0000313" key="2">
    <source>
        <dbReference type="EMBL" id="OGX84321.1"/>
    </source>
</evidence>